<evidence type="ECO:0000313" key="1">
    <source>
        <dbReference type="EMBL" id="KAA2240187.1"/>
    </source>
</evidence>
<dbReference type="Proteomes" id="UP000324611">
    <property type="component" value="Unassembled WGS sequence"/>
</dbReference>
<sequence length="63" mass="6577">MKKKQQKPVKLALNKQTIVRLNAATAARLFGGMDEGVPTIVRWSAAEMTCNSGTTTGGGAISA</sequence>
<keyword evidence="2" id="KW-1185">Reference proteome</keyword>
<dbReference type="AlphaFoldDB" id="A0A5B2VPP0"/>
<dbReference type="NCBIfam" id="NF038153">
    <property type="entry name" value="lant_leader_L1a"/>
    <property type="match status" value="1"/>
</dbReference>
<gene>
    <name evidence="1" type="ORF">F0L74_28895</name>
</gene>
<reference evidence="1 2" key="1">
    <citation type="submission" date="2019-09" db="EMBL/GenBank/DDBJ databases">
        <title>Chitinophaga ginsengihumi sp. nov., isolated from soil of ginseng rhizosphere.</title>
        <authorList>
            <person name="Lee J."/>
        </authorList>
    </citation>
    <scope>NUCLEOTIDE SEQUENCE [LARGE SCALE GENOMIC DNA]</scope>
    <source>
        <strain evidence="1 2">BN140078</strain>
    </source>
</reference>
<protein>
    <submittedName>
        <fullName evidence="1">Uncharacterized protein</fullName>
    </submittedName>
</protein>
<accession>A0A5B2VPP0</accession>
<dbReference type="InterPro" id="IPR058238">
    <property type="entry name" value="Lant_leader_dom"/>
</dbReference>
<proteinExistence type="predicted"/>
<evidence type="ECO:0000313" key="2">
    <source>
        <dbReference type="Proteomes" id="UP000324611"/>
    </source>
</evidence>
<name>A0A5B2VPP0_9BACT</name>
<dbReference type="EMBL" id="VUOC01000004">
    <property type="protein sequence ID" value="KAA2240187.1"/>
    <property type="molecule type" value="Genomic_DNA"/>
</dbReference>
<reference evidence="1 2" key="2">
    <citation type="submission" date="2019-09" db="EMBL/GenBank/DDBJ databases">
        <authorList>
            <person name="Jin C."/>
        </authorList>
    </citation>
    <scope>NUCLEOTIDE SEQUENCE [LARGE SCALE GENOMIC DNA]</scope>
    <source>
        <strain evidence="1 2">BN140078</strain>
    </source>
</reference>
<comment type="caution">
    <text evidence="1">The sequence shown here is derived from an EMBL/GenBank/DDBJ whole genome shotgun (WGS) entry which is preliminary data.</text>
</comment>
<organism evidence="1 2">
    <name type="scientific">Chitinophaga agrisoli</name>
    <dbReference type="NCBI Taxonomy" id="2607653"/>
    <lineage>
        <taxon>Bacteria</taxon>
        <taxon>Pseudomonadati</taxon>
        <taxon>Bacteroidota</taxon>
        <taxon>Chitinophagia</taxon>
        <taxon>Chitinophagales</taxon>
        <taxon>Chitinophagaceae</taxon>
        <taxon>Chitinophaga</taxon>
    </lineage>
</organism>
<dbReference type="RefSeq" id="WP_149841365.1">
    <property type="nucleotide sequence ID" value="NZ_VUOC01000004.1"/>
</dbReference>